<dbReference type="InterPro" id="IPR012312">
    <property type="entry name" value="Hemerythrin-like"/>
</dbReference>
<comment type="caution">
    <text evidence="3">The sequence shown here is derived from an EMBL/GenBank/DDBJ whole genome shotgun (WGS) entry which is preliminary data.</text>
</comment>
<feature type="domain" description="Hemerythrin-like" evidence="2">
    <location>
        <begin position="13"/>
        <end position="126"/>
    </location>
</feature>
<keyword evidence="1" id="KW-0472">Membrane</keyword>
<gene>
    <name evidence="3" type="ORF">J2W31_000488</name>
</gene>
<dbReference type="CDD" id="cd12108">
    <property type="entry name" value="Hr-like"/>
    <property type="match status" value="1"/>
</dbReference>
<evidence type="ECO:0000256" key="1">
    <source>
        <dbReference type="SAM" id="Phobius"/>
    </source>
</evidence>
<dbReference type="EMBL" id="JAUSRD010000001">
    <property type="protein sequence ID" value="MDP9891392.1"/>
    <property type="molecule type" value="Genomic_DNA"/>
</dbReference>
<proteinExistence type="predicted"/>
<evidence type="ECO:0000259" key="2">
    <source>
        <dbReference type="Pfam" id="PF01814"/>
    </source>
</evidence>
<dbReference type="PANTHER" id="PTHR35585:SF1">
    <property type="entry name" value="HHE DOMAIN PROTEIN (AFU_ORTHOLOGUE AFUA_4G00730)"/>
    <property type="match status" value="1"/>
</dbReference>
<feature type="transmembrane region" description="Helical" evidence="1">
    <location>
        <begin position="165"/>
        <end position="185"/>
    </location>
</feature>
<accession>A0AAW8CR41</accession>
<protein>
    <submittedName>
        <fullName evidence="3">Hemerythrin superfamily protein</fullName>
    </submittedName>
</protein>
<organism evidence="3 4">
    <name type="scientific">Variovorax boronicumulans</name>
    <dbReference type="NCBI Taxonomy" id="436515"/>
    <lineage>
        <taxon>Bacteria</taxon>
        <taxon>Pseudomonadati</taxon>
        <taxon>Pseudomonadota</taxon>
        <taxon>Betaproteobacteria</taxon>
        <taxon>Burkholderiales</taxon>
        <taxon>Comamonadaceae</taxon>
        <taxon>Variovorax</taxon>
    </lineage>
</organism>
<reference evidence="3" key="1">
    <citation type="submission" date="2023-07" db="EMBL/GenBank/DDBJ databases">
        <title>Sorghum-associated microbial communities from plants grown in Nebraska, USA.</title>
        <authorList>
            <person name="Schachtman D."/>
        </authorList>
    </citation>
    <scope>NUCLEOTIDE SEQUENCE</scope>
    <source>
        <strain evidence="3">DS3754</strain>
    </source>
</reference>
<sequence length="201" mass="22359">MTKLVSRLFPSATNMIRLDHTHVLSTFHQYKASAPVRVKKGLVNTMCTALEVHAQLEEEIFYPAVRAVTQNELIAKSLDEHQEMRRLIGLLRQMEPEARDYDDTVAELMRDVMHHVADEETLVIPEAERLLADELGELGMRMTKRRLQLVGPRSGEIALDMGRAASGNTAAIAMVGLAAVGLLVARRTGYLSSARRLGKSL</sequence>
<evidence type="ECO:0000313" key="4">
    <source>
        <dbReference type="Proteomes" id="UP001242045"/>
    </source>
</evidence>
<dbReference type="PANTHER" id="PTHR35585">
    <property type="entry name" value="HHE DOMAIN PROTEIN (AFU_ORTHOLOGUE AFUA_4G00730)"/>
    <property type="match status" value="1"/>
</dbReference>
<dbReference type="Gene3D" id="1.20.120.520">
    <property type="entry name" value="nmb1532 protein domain like"/>
    <property type="match status" value="1"/>
</dbReference>
<keyword evidence="1" id="KW-1133">Transmembrane helix</keyword>
<dbReference type="AlphaFoldDB" id="A0AAW8CR41"/>
<dbReference type="Pfam" id="PF01814">
    <property type="entry name" value="Hemerythrin"/>
    <property type="match status" value="1"/>
</dbReference>
<keyword evidence="1" id="KW-0812">Transmembrane</keyword>
<dbReference type="RefSeq" id="WP_307683706.1">
    <property type="nucleotide sequence ID" value="NZ_JAUSRD010000001.1"/>
</dbReference>
<evidence type="ECO:0000313" key="3">
    <source>
        <dbReference type="EMBL" id="MDP9891392.1"/>
    </source>
</evidence>
<dbReference type="Proteomes" id="UP001242045">
    <property type="component" value="Unassembled WGS sequence"/>
</dbReference>
<name>A0AAW8CR41_9BURK</name>